<keyword evidence="11" id="KW-1185">Reference proteome</keyword>
<feature type="domain" description="MRH" evidence="9">
    <location>
        <begin position="366"/>
        <end position="490"/>
    </location>
</feature>
<proteinExistence type="predicted"/>
<feature type="domain" description="MRH" evidence="9">
    <location>
        <begin position="103"/>
        <end position="250"/>
    </location>
</feature>
<evidence type="ECO:0000313" key="11">
    <source>
        <dbReference type="Proteomes" id="UP000027135"/>
    </source>
</evidence>
<evidence type="ECO:0000256" key="5">
    <source>
        <dbReference type="ARBA" id="ARBA00037585"/>
    </source>
</evidence>
<dbReference type="GO" id="GO:0030970">
    <property type="term" value="P:retrograde protein transport, ER to cytosol"/>
    <property type="evidence" value="ECO:0007669"/>
    <property type="project" value="TreeGrafter"/>
</dbReference>
<evidence type="ECO:0000256" key="4">
    <source>
        <dbReference type="ARBA" id="ARBA00023157"/>
    </source>
</evidence>
<dbReference type="AlphaFoldDB" id="A0A067RK67"/>
<dbReference type="Gene3D" id="2.70.130.10">
    <property type="entry name" value="Mannose-6-phosphate receptor binding domain"/>
    <property type="match status" value="2"/>
</dbReference>
<evidence type="ECO:0000256" key="6">
    <source>
        <dbReference type="ARBA" id="ARBA00041108"/>
    </source>
</evidence>
<keyword evidence="10" id="KW-0430">Lectin</keyword>
<evidence type="ECO:0000256" key="2">
    <source>
        <dbReference type="ARBA" id="ARBA00022729"/>
    </source>
</evidence>
<dbReference type="InParanoid" id="A0A067RK67"/>
<dbReference type="SUPFAM" id="SSF50911">
    <property type="entry name" value="Mannose 6-phosphate receptor domain"/>
    <property type="match status" value="2"/>
</dbReference>
<evidence type="ECO:0000259" key="9">
    <source>
        <dbReference type="PROSITE" id="PS51914"/>
    </source>
</evidence>
<evidence type="ECO:0000256" key="1">
    <source>
        <dbReference type="ARBA" id="ARBA00004240"/>
    </source>
</evidence>
<dbReference type="GO" id="GO:0005788">
    <property type="term" value="C:endoplasmic reticulum lumen"/>
    <property type="evidence" value="ECO:0007669"/>
    <property type="project" value="TreeGrafter"/>
</dbReference>
<gene>
    <name evidence="10" type="ORF">L798_07594</name>
</gene>
<dbReference type="GO" id="GO:0030246">
    <property type="term" value="F:carbohydrate binding"/>
    <property type="evidence" value="ECO:0007669"/>
    <property type="project" value="UniProtKB-KW"/>
</dbReference>
<dbReference type="FunCoup" id="A0A067RK67">
    <property type="interactions" value="1704"/>
</dbReference>
<keyword evidence="2" id="KW-0732">Signal</keyword>
<keyword evidence="4" id="KW-1015">Disulfide bond</keyword>
<dbReference type="eggNOG" id="KOG3394">
    <property type="taxonomic scope" value="Eukaryota"/>
</dbReference>
<dbReference type="PANTHER" id="PTHR15414">
    <property type="entry name" value="OS-9-RELATED"/>
    <property type="match status" value="1"/>
</dbReference>
<reference evidence="10 11" key="1">
    <citation type="journal article" date="2014" name="Nat. Commun.">
        <title>Molecular traces of alternative social organization in a termite genome.</title>
        <authorList>
            <person name="Terrapon N."/>
            <person name="Li C."/>
            <person name="Robertson H.M."/>
            <person name="Ji L."/>
            <person name="Meng X."/>
            <person name="Booth W."/>
            <person name="Chen Z."/>
            <person name="Childers C.P."/>
            <person name="Glastad K.M."/>
            <person name="Gokhale K."/>
            <person name="Gowin J."/>
            <person name="Gronenberg W."/>
            <person name="Hermansen R.A."/>
            <person name="Hu H."/>
            <person name="Hunt B.G."/>
            <person name="Huylmans A.K."/>
            <person name="Khalil S.M."/>
            <person name="Mitchell R.D."/>
            <person name="Munoz-Torres M.C."/>
            <person name="Mustard J.A."/>
            <person name="Pan H."/>
            <person name="Reese J.T."/>
            <person name="Scharf M.E."/>
            <person name="Sun F."/>
            <person name="Vogel H."/>
            <person name="Xiao J."/>
            <person name="Yang W."/>
            <person name="Yang Z."/>
            <person name="Yang Z."/>
            <person name="Zhou J."/>
            <person name="Zhu J."/>
            <person name="Brent C.S."/>
            <person name="Elsik C.G."/>
            <person name="Goodisman M.A."/>
            <person name="Liberles D.A."/>
            <person name="Roe R.M."/>
            <person name="Vargo E.L."/>
            <person name="Vilcinskas A."/>
            <person name="Wang J."/>
            <person name="Bornberg-Bauer E."/>
            <person name="Korb J."/>
            <person name="Zhang G."/>
            <person name="Liebig J."/>
        </authorList>
    </citation>
    <scope>NUCLEOTIDE SEQUENCE [LARGE SCALE GENOMIC DNA]</scope>
    <source>
        <tissue evidence="10">Whole organism</tissue>
    </source>
</reference>
<dbReference type="PROSITE" id="PS51914">
    <property type="entry name" value="MRH"/>
    <property type="match status" value="2"/>
</dbReference>
<dbReference type="InterPro" id="IPR009011">
    <property type="entry name" value="Man6P_isomerase_rcpt-bd_dom_sf"/>
</dbReference>
<sequence length="539" mass="61092">MYDFRWHYLFVLISNCVFNCNVLIQGTDVKGFDDSVLFKINWPGRSGSDLFDASDAEPLLVATENNEVYKCLLPLFQEKEKDSIVTYNGPNPLELLAPLFTQSSCSYKLESYWTYELCHGRYIRQYHEEREGKKVKLQEYYLGKWDKTLFTELNEELNQMEHQVKDLKGEPKSSASQEDEVPMKKIDGLSVPYVQVNMSDGTVCDVNDKPRLAKILYVCYSHSKHDILSLKETSICEYEVIVLSPLLCQHPKYKPRESGENVISCHPVEGSPNKPKNLIAMEAESLKLRHQKITDEKLQKVYAVFSIDRDGEGQGAETRVRVEIHPVEVTAVENDDLRLAPPVDAAESESVPISDMSPVLSFLSGKNCLTGGTGWWKYQFCYGITVDQYHVEKDGSKTLIHLGTFDKEKHLEWLERNPHKRPKPLAHRKQIIHLYSGGTPCDKTGRPRQTEVKLKCLESSSSPGSVALYLLEPKTCEYILGVESPIICNILSQADDNGLVHMPQMDDLAVEVTVSSEGDKDQSHEITDDFDNTIANGDE</sequence>
<dbReference type="Pfam" id="PF07915">
    <property type="entry name" value="PRKCSH"/>
    <property type="match status" value="2"/>
</dbReference>
<evidence type="ECO:0000256" key="3">
    <source>
        <dbReference type="ARBA" id="ARBA00022824"/>
    </source>
</evidence>
<evidence type="ECO:0000313" key="10">
    <source>
        <dbReference type="EMBL" id="KDR24187.1"/>
    </source>
</evidence>
<dbReference type="PANTHER" id="PTHR15414:SF0">
    <property type="entry name" value="ENDOPLASMIC RETICULUM LECTIN 1"/>
    <property type="match status" value="1"/>
</dbReference>
<evidence type="ECO:0000256" key="8">
    <source>
        <dbReference type="SAM" id="MobiDB-lite"/>
    </source>
</evidence>
<evidence type="ECO:0000256" key="7">
    <source>
        <dbReference type="ARBA" id="ARBA00041661"/>
    </source>
</evidence>
<dbReference type="FunFam" id="2.70.130.10:FF:000001">
    <property type="entry name" value="Endoplasmic reticulum lectin 1"/>
    <property type="match status" value="1"/>
</dbReference>
<protein>
    <recommendedName>
        <fullName evidence="6">Endoplasmic reticulum lectin 1</fullName>
    </recommendedName>
    <alternativeName>
        <fullName evidence="7">ER lectin</fullName>
    </alternativeName>
</protein>
<dbReference type="EMBL" id="KK852424">
    <property type="protein sequence ID" value="KDR24187.1"/>
    <property type="molecule type" value="Genomic_DNA"/>
</dbReference>
<dbReference type="STRING" id="136037.A0A067RK67"/>
<organism evidence="10 11">
    <name type="scientific">Zootermopsis nevadensis</name>
    <name type="common">Dampwood termite</name>
    <dbReference type="NCBI Taxonomy" id="136037"/>
    <lineage>
        <taxon>Eukaryota</taxon>
        <taxon>Metazoa</taxon>
        <taxon>Ecdysozoa</taxon>
        <taxon>Arthropoda</taxon>
        <taxon>Hexapoda</taxon>
        <taxon>Insecta</taxon>
        <taxon>Pterygota</taxon>
        <taxon>Neoptera</taxon>
        <taxon>Polyneoptera</taxon>
        <taxon>Dictyoptera</taxon>
        <taxon>Blattodea</taxon>
        <taxon>Blattoidea</taxon>
        <taxon>Termitoidae</taxon>
        <taxon>Termopsidae</taxon>
        <taxon>Zootermopsis</taxon>
    </lineage>
</organism>
<dbReference type="InterPro" id="IPR045149">
    <property type="entry name" value="OS-9-like"/>
</dbReference>
<dbReference type="InterPro" id="IPR044865">
    <property type="entry name" value="MRH_dom"/>
</dbReference>
<dbReference type="OrthoDB" id="239053at2759"/>
<keyword evidence="3" id="KW-0256">Endoplasmic reticulum</keyword>
<comment type="subcellular location">
    <subcellularLocation>
        <location evidence="1">Endoplasmic reticulum</location>
    </subcellularLocation>
</comment>
<dbReference type="InterPro" id="IPR012913">
    <property type="entry name" value="OS9-like_dom"/>
</dbReference>
<dbReference type="OMA" id="HGKDDIY"/>
<feature type="region of interest" description="Disordered" evidence="8">
    <location>
        <begin position="517"/>
        <end position="539"/>
    </location>
</feature>
<comment type="function">
    <text evidence="5">Probable lectin that binds selectively to improperly folded lumenal proteins. May function in endoplasmic reticulum quality control and endoplasmic reticulum-associated degradation (ERAD) of both non-glycosylated proteins and glycoproteins.</text>
</comment>
<name>A0A067RK67_ZOONE</name>
<dbReference type="Proteomes" id="UP000027135">
    <property type="component" value="Unassembled WGS sequence"/>
</dbReference>
<accession>A0A067RK67</accession>
<dbReference type="GO" id="GO:0030968">
    <property type="term" value="P:endoplasmic reticulum unfolded protein response"/>
    <property type="evidence" value="ECO:0007669"/>
    <property type="project" value="InterPro"/>
</dbReference>
<feature type="compositionally biased region" description="Basic and acidic residues" evidence="8">
    <location>
        <begin position="517"/>
        <end position="527"/>
    </location>
</feature>